<keyword evidence="2 5" id="KW-0808">Transferase</keyword>
<dbReference type="EMBL" id="AP029612">
    <property type="protein sequence ID" value="BFG71781.1"/>
    <property type="molecule type" value="Genomic_DNA"/>
</dbReference>
<evidence type="ECO:0000256" key="4">
    <source>
        <dbReference type="ARBA" id="ARBA00022884"/>
    </source>
</evidence>
<dbReference type="GO" id="GO:0001510">
    <property type="term" value="P:RNA methylation"/>
    <property type="evidence" value="ECO:0007669"/>
    <property type="project" value="InterPro"/>
</dbReference>
<keyword evidence="1 5" id="KW-0489">Methyltransferase</keyword>
<dbReference type="PRINTS" id="PR02008">
    <property type="entry name" value="RCMTFAMILY"/>
</dbReference>
<feature type="active site" description="Nucleophile" evidence="5">
    <location>
        <position position="354"/>
    </location>
</feature>
<keyword evidence="3 5" id="KW-0949">S-adenosyl-L-methionine</keyword>
<name>A0AAT9GM54_9BACT</name>
<keyword evidence="4 5" id="KW-0694">RNA-binding</keyword>
<evidence type="ECO:0000256" key="1">
    <source>
        <dbReference type="ARBA" id="ARBA00022603"/>
    </source>
</evidence>
<comment type="similarity">
    <text evidence="5">Belongs to the class I-like SAM-binding methyltransferase superfamily. RsmB/NOP family.</text>
</comment>
<dbReference type="PANTHER" id="PTHR22807">
    <property type="entry name" value="NOP2 YEAST -RELATED NOL1/NOP2/FMU SUN DOMAIN-CONTAINING"/>
    <property type="match status" value="1"/>
</dbReference>
<accession>A0AAT9GM54</accession>
<evidence type="ECO:0000313" key="7">
    <source>
        <dbReference type="EMBL" id="BFG71781.1"/>
    </source>
</evidence>
<dbReference type="SUPFAM" id="SSF53335">
    <property type="entry name" value="S-adenosyl-L-methionine-dependent methyltransferases"/>
    <property type="match status" value="1"/>
</dbReference>
<organism evidence="7">
    <name type="scientific">Sediminibacterium sp. KACHI17</name>
    <dbReference type="NCBI Taxonomy" id="1751071"/>
    <lineage>
        <taxon>Bacteria</taxon>
        <taxon>Pseudomonadati</taxon>
        <taxon>Bacteroidota</taxon>
        <taxon>Chitinophagia</taxon>
        <taxon>Chitinophagales</taxon>
        <taxon>Chitinophagaceae</taxon>
        <taxon>Sediminibacterium</taxon>
    </lineage>
</organism>
<gene>
    <name evidence="7" type="ORF">KACHI17_26620</name>
</gene>
<dbReference type="PROSITE" id="PS51686">
    <property type="entry name" value="SAM_MT_RSMB_NOP"/>
    <property type="match status" value="1"/>
</dbReference>
<dbReference type="Gene3D" id="3.40.50.150">
    <property type="entry name" value="Vaccinia Virus protein VP39"/>
    <property type="match status" value="1"/>
</dbReference>
<dbReference type="GO" id="GO:0008173">
    <property type="term" value="F:RNA methyltransferase activity"/>
    <property type="evidence" value="ECO:0007669"/>
    <property type="project" value="InterPro"/>
</dbReference>
<reference evidence="7" key="1">
    <citation type="submission" date="2024-02" db="EMBL/GenBank/DDBJ databases">
        <title>Sediminibacterium planktonica sp. nov. and Sediminibacterium longus sp. nov., isolated from surface lake and river water.</title>
        <authorList>
            <person name="Watanabe K."/>
            <person name="Takemine S."/>
            <person name="Ishii Y."/>
            <person name="Ogata Y."/>
            <person name="Shindo C."/>
            <person name="Suda W."/>
        </authorList>
    </citation>
    <scope>NUCLEOTIDE SEQUENCE</scope>
    <source>
        <strain evidence="7">KACHI17</strain>
    </source>
</reference>
<dbReference type="CDD" id="cd02440">
    <property type="entry name" value="AdoMet_MTases"/>
    <property type="match status" value="1"/>
</dbReference>
<comment type="caution">
    <text evidence="5">Lacks conserved residue(s) required for the propagation of feature annotation.</text>
</comment>
<dbReference type="Pfam" id="PF01189">
    <property type="entry name" value="Methyltr_RsmB-F"/>
    <property type="match status" value="1"/>
</dbReference>
<evidence type="ECO:0000256" key="2">
    <source>
        <dbReference type="ARBA" id="ARBA00022679"/>
    </source>
</evidence>
<dbReference type="InterPro" id="IPR049560">
    <property type="entry name" value="MeTrfase_RsmB-F_NOP2_cat"/>
</dbReference>
<feature type="binding site" evidence="5">
    <location>
        <position position="255"/>
    </location>
    <ligand>
        <name>S-adenosyl-L-methionine</name>
        <dbReference type="ChEBI" id="CHEBI:59789"/>
    </ligand>
</feature>
<dbReference type="PANTHER" id="PTHR22807:SF53">
    <property type="entry name" value="RIBOSOMAL RNA SMALL SUBUNIT METHYLTRANSFERASE B-RELATED"/>
    <property type="match status" value="1"/>
</dbReference>
<sequence>MLCAYVIPYPMMRFQSYFNTAISLIQGYNGSQPLVHYLKAYFAQEKKHGAKDRKYISHLCYSYYRLGHALKELSVKDRLKIALFFAEKAPGYWSGLYKPDWVKNWNEQLEQRIAFVEQLYPVFSIQHIYPWKEEISAGIDIPALSIGEFTQPDLFIRIRPGFENVVRSKLKDAEIAFQELSEATLALPNGTKLDNVLEIDQEAVIQDLNSQRVRLLFPVLEGSNLRVWDCCAASGGKSILTYDHLKQDFSLTVSDARNSILHNLKQRFSRAGIERYESFIADLSVSTFAFNGEPYDLVICDAPCTGSGTWSRTPEQLAFFSTDKITLYTTLQRKISQNVAKAVKPGGYLMYITCSLFRRENEEIVKQLLEENDTLELVMQQLMTGYHQKSDTMFAALLKRKV</sequence>
<dbReference type="InterPro" id="IPR001678">
    <property type="entry name" value="MeTrfase_RsmB-F_NOP2_dom"/>
</dbReference>
<evidence type="ECO:0000256" key="3">
    <source>
        <dbReference type="ARBA" id="ARBA00022691"/>
    </source>
</evidence>
<protein>
    <submittedName>
        <fullName evidence="7">RsmB/NOP family class I SAM-dependent RNA methyltransferase</fullName>
    </submittedName>
</protein>
<dbReference type="InterPro" id="IPR029063">
    <property type="entry name" value="SAM-dependent_MTases_sf"/>
</dbReference>
<feature type="domain" description="SAM-dependent MTase RsmB/NOP-type" evidence="6">
    <location>
        <begin position="125"/>
        <end position="402"/>
    </location>
</feature>
<dbReference type="InterPro" id="IPR023267">
    <property type="entry name" value="RCMT"/>
</dbReference>
<evidence type="ECO:0000256" key="5">
    <source>
        <dbReference type="PROSITE-ProRule" id="PRU01023"/>
    </source>
</evidence>
<feature type="binding site" evidence="5">
    <location>
        <position position="301"/>
    </location>
    <ligand>
        <name>S-adenosyl-L-methionine</name>
        <dbReference type="ChEBI" id="CHEBI:59789"/>
    </ligand>
</feature>
<feature type="binding site" evidence="5">
    <location>
        <position position="282"/>
    </location>
    <ligand>
        <name>S-adenosyl-L-methionine</name>
        <dbReference type="ChEBI" id="CHEBI:59789"/>
    </ligand>
</feature>
<proteinExistence type="inferred from homology"/>
<dbReference type="AlphaFoldDB" id="A0AAT9GM54"/>
<dbReference type="GO" id="GO:0003723">
    <property type="term" value="F:RNA binding"/>
    <property type="evidence" value="ECO:0007669"/>
    <property type="project" value="UniProtKB-UniRule"/>
</dbReference>
<evidence type="ECO:0000259" key="6">
    <source>
        <dbReference type="PROSITE" id="PS51686"/>
    </source>
</evidence>